<reference evidence="1 2" key="1">
    <citation type="submission" date="2008-03" db="EMBL/GenBank/DDBJ databases">
        <title>Sequencing of the draft genome and assembly of Burkholderia ambifaria IOP40-10.</title>
        <authorList>
            <consortium name="US DOE Joint Genome Institute (JGI-PGF)"/>
            <person name="Copeland A."/>
            <person name="Lucas S."/>
            <person name="Lapidus A."/>
            <person name="Glavina del Rio T."/>
            <person name="Dalin E."/>
            <person name="Tice H."/>
            <person name="Bruce D."/>
            <person name="Goodwin L."/>
            <person name="Pitluck S."/>
            <person name="Larimer F."/>
            <person name="Land M.L."/>
            <person name="Hauser L."/>
            <person name="Tiedje J."/>
            <person name="Richardson P."/>
        </authorList>
    </citation>
    <scope>NUCLEOTIDE SEQUENCE [LARGE SCALE GENOMIC DNA]</scope>
    <source>
        <strain evidence="1 2">IOP40-10</strain>
    </source>
</reference>
<evidence type="ECO:0000313" key="2">
    <source>
        <dbReference type="Proteomes" id="UP000005463"/>
    </source>
</evidence>
<comment type="caution">
    <text evidence="1">The sequence shown here is derived from an EMBL/GenBank/DDBJ whole genome shotgun (WGS) entry which is preliminary data.</text>
</comment>
<accession>B1FF84</accession>
<sequence length="59" mass="6055">MVAPAVDAANADESYVAIEVWVPVIESGVLTLCVLPPSDSSGWFGLPDTIDVLPIGASV</sequence>
<protein>
    <submittedName>
        <fullName evidence="1">Uncharacterized protein</fullName>
    </submittedName>
</protein>
<dbReference type="Proteomes" id="UP000005463">
    <property type="component" value="Unassembled WGS sequence"/>
</dbReference>
<organism evidence="1 2">
    <name type="scientific">Burkholderia ambifaria IOP40-10</name>
    <dbReference type="NCBI Taxonomy" id="396596"/>
    <lineage>
        <taxon>Bacteria</taxon>
        <taxon>Pseudomonadati</taxon>
        <taxon>Pseudomonadota</taxon>
        <taxon>Betaproteobacteria</taxon>
        <taxon>Burkholderiales</taxon>
        <taxon>Burkholderiaceae</taxon>
        <taxon>Burkholderia</taxon>
        <taxon>Burkholderia cepacia complex</taxon>
    </lineage>
</organism>
<dbReference type="AlphaFoldDB" id="B1FF84"/>
<proteinExistence type="predicted"/>
<evidence type="ECO:0000313" key="1">
    <source>
        <dbReference type="EMBL" id="EDT03763.1"/>
    </source>
</evidence>
<name>B1FF84_9BURK</name>
<dbReference type="EMBL" id="ABLC01000058">
    <property type="protein sequence ID" value="EDT03763.1"/>
    <property type="molecule type" value="Genomic_DNA"/>
</dbReference>
<gene>
    <name evidence="1" type="ORF">BamIOP4010DRAFT_2694</name>
</gene>